<feature type="compositionally biased region" description="Polar residues" evidence="1">
    <location>
        <begin position="263"/>
        <end position="272"/>
    </location>
</feature>
<dbReference type="STRING" id="86630.A0A367JNN1"/>
<dbReference type="EMBL" id="PJQL01000962">
    <property type="protein sequence ID" value="RCH91495.1"/>
    <property type="molecule type" value="Genomic_DNA"/>
</dbReference>
<dbReference type="Proteomes" id="UP000252139">
    <property type="component" value="Unassembled WGS sequence"/>
</dbReference>
<protein>
    <submittedName>
        <fullName evidence="2">Uncharacterized protein</fullName>
    </submittedName>
</protein>
<feature type="region of interest" description="Disordered" evidence="1">
    <location>
        <begin position="449"/>
        <end position="480"/>
    </location>
</feature>
<dbReference type="AlphaFoldDB" id="A0A367JNN1"/>
<keyword evidence="3" id="KW-1185">Reference proteome</keyword>
<evidence type="ECO:0000313" key="2">
    <source>
        <dbReference type="EMBL" id="RCH91495.1"/>
    </source>
</evidence>
<sequence>MTGSTKHLRKLEKLKVEKGIKEIETNIPSPKTAECATYAVYIEYILTHIGTLFAFYDYKTAKDRLYLYQGRQRAAEGMANMSDTISRQHSPRHANKSSSLEDQKDIPYRERIKLAQRKINNLRNTIKDCKDHSIINATRDHIAILHKLIDSLEVGMREEEENTCRRERRDHPSSHNMKQADKPTTTKNIQVTSDRSNPATTATTTTTATTATATVTTATTATGDIRQPSTSEATYPKIEDKWPTVRDFISSFEDNLMHQMTSFSQSLPYRSSNETKKEDHRECQIEKHEQSKPEPMTIIPNPVSDPSSLAPSTSTTTTTTNHTVNLLAPEDSAKKAYISSDRLLQVYNCRQNLGETLPNYINRFTQLCRNAGIEDTRFLAMVFHQSLCQTVMAVVQEQVLTTYESLEIKPSDCIREEDTYSTYIAKLRLLWPTMHQNINRLVQLEKAHRSQKRKGYQESNDTRAEKRSRLSPAGETLPNVNKRLKNPCRFCKTTEYTKQHKCSEFYRARALKQLKVNTGITLNKMGANSVCSF</sequence>
<accession>A0A367JNN1</accession>
<feature type="compositionally biased region" description="Basic and acidic residues" evidence="1">
    <location>
        <begin position="162"/>
        <end position="181"/>
    </location>
</feature>
<feature type="region of interest" description="Disordered" evidence="1">
    <location>
        <begin position="263"/>
        <end position="322"/>
    </location>
</feature>
<feature type="region of interest" description="Disordered" evidence="1">
    <location>
        <begin position="83"/>
        <end position="104"/>
    </location>
</feature>
<gene>
    <name evidence="2" type="ORF">CU097_005613</name>
</gene>
<feature type="region of interest" description="Disordered" evidence="1">
    <location>
        <begin position="158"/>
        <end position="207"/>
    </location>
</feature>
<evidence type="ECO:0000256" key="1">
    <source>
        <dbReference type="SAM" id="MobiDB-lite"/>
    </source>
</evidence>
<feature type="compositionally biased region" description="Basic and acidic residues" evidence="1">
    <location>
        <begin position="273"/>
        <end position="292"/>
    </location>
</feature>
<comment type="caution">
    <text evidence="2">The sequence shown here is derived from an EMBL/GenBank/DDBJ whole genome shotgun (WGS) entry which is preliminary data.</text>
</comment>
<evidence type="ECO:0000313" key="3">
    <source>
        <dbReference type="Proteomes" id="UP000252139"/>
    </source>
</evidence>
<organism evidence="2 3">
    <name type="scientific">Rhizopus azygosporus</name>
    <name type="common">Rhizopus microsporus var. azygosporus</name>
    <dbReference type="NCBI Taxonomy" id="86630"/>
    <lineage>
        <taxon>Eukaryota</taxon>
        <taxon>Fungi</taxon>
        <taxon>Fungi incertae sedis</taxon>
        <taxon>Mucoromycota</taxon>
        <taxon>Mucoromycotina</taxon>
        <taxon>Mucoromycetes</taxon>
        <taxon>Mucorales</taxon>
        <taxon>Mucorineae</taxon>
        <taxon>Rhizopodaceae</taxon>
        <taxon>Rhizopus</taxon>
    </lineage>
</organism>
<dbReference type="OrthoDB" id="10332721at2759"/>
<proteinExistence type="predicted"/>
<name>A0A367JNN1_RHIAZ</name>
<feature type="compositionally biased region" description="Polar residues" evidence="1">
    <location>
        <begin position="182"/>
        <end position="198"/>
    </location>
</feature>
<reference evidence="2 3" key="1">
    <citation type="journal article" date="2018" name="G3 (Bethesda)">
        <title>Phylogenetic and Phylogenomic Definition of Rhizopus Species.</title>
        <authorList>
            <person name="Gryganskyi A.P."/>
            <person name="Golan J."/>
            <person name="Dolatabadi S."/>
            <person name="Mondo S."/>
            <person name="Robb S."/>
            <person name="Idnurm A."/>
            <person name="Muszewska A."/>
            <person name="Steczkiewicz K."/>
            <person name="Masonjones S."/>
            <person name="Liao H.L."/>
            <person name="Gajdeczka M.T."/>
            <person name="Anike F."/>
            <person name="Vuek A."/>
            <person name="Anishchenko I.M."/>
            <person name="Voigt K."/>
            <person name="de Hoog G.S."/>
            <person name="Smith M.E."/>
            <person name="Heitman J."/>
            <person name="Vilgalys R."/>
            <person name="Stajich J.E."/>
        </authorList>
    </citation>
    <scope>NUCLEOTIDE SEQUENCE [LARGE SCALE GENOMIC DNA]</scope>
    <source>
        <strain evidence="2 3">CBS 357.93</strain>
    </source>
</reference>